<evidence type="ECO:0000256" key="3">
    <source>
        <dbReference type="ARBA" id="ARBA00022989"/>
    </source>
</evidence>
<dbReference type="CDD" id="cd00093">
    <property type="entry name" value="HTH_XRE"/>
    <property type="match status" value="1"/>
</dbReference>
<dbReference type="GO" id="GO:0012505">
    <property type="term" value="C:endomembrane system"/>
    <property type="evidence" value="ECO:0007669"/>
    <property type="project" value="UniProtKB-SubCell"/>
</dbReference>
<dbReference type="InterPro" id="IPR010652">
    <property type="entry name" value="DUF1232"/>
</dbReference>
<proteinExistence type="predicted"/>
<evidence type="ECO:0000256" key="2">
    <source>
        <dbReference type="ARBA" id="ARBA00022692"/>
    </source>
</evidence>
<comment type="subcellular location">
    <subcellularLocation>
        <location evidence="1">Endomembrane system</location>
        <topology evidence="1">Multi-pass membrane protein</topology>
    </subcellularLocation>
</comment>
<dbReference type="SUPFAM" id="SSF47413">
    <property type="entry name" value="lambda repressor-like DNA-binding domains"/>
    <property type="match status" value="1"/>
</dbReference>
<dbReference type="STRING" id="252246.SAMN05421799_11712"/>
<dbReference type="SMART" id="SM00530">
    <property type="entry name" value="HTH_XRE"/>
    <property type="match status" value="1"/>
</dbReference>
<keyword evidence="3" id="KW-1133">Transmembrane helix</keyword>
<keyword evidence="2" id="KW-0812">Transmembrane</keyword>
<evidence type="ECO:0000313" key="6">
    <source>
        <dbReference type="EMBL" id="SIT13865.1"/>
    </source>
</evidence>
<dbReference type="AlphaFoldDB" id="A0A1N7PTJ5"/>
<organism evidence="6 7">
    <name type="scientific">Alicyclobacillus vulcanalis</name>
    <dbReference type="NCBI Taxonomy" id="252246"/>
    <lineage>
        <taxon>Bacteria</taxon>
        <taxon>Bacillati</taxon>
        <taxon>Bacillota</taxon>
        <taxon>Bacilli</taxon>
        <taxon>Bacillales</taxon>
        <taxon>Alicyclobacillaceae</taxon>
        <taxon>Alicyclobacillus</taxon>
    </lineage>
</organism>
<reference evidence="7" key="1">
    <citation type="submission" date="2017-01" db="EMBL/GenBank/DDBJ databases">
        <authorList>
            <person name="Varghese N."/>
            <person name="Submissions S."/>
        </authorList>
    </citation>
    <scope>NUCLEOTIDE SEQUENCE [LARGE SCALE GENOMIC DNA]</scope>
    <source>
        <strain evidence="7">DSM 16176</strain>
    </source>
</reference>
<dbReference type="Proteomes" id="UP000186156">
    <property type="component" value="Unassembled WGS sequence"/>
</dbReference>
<keyword evidence="4" id="KW-0472">Membrane</keyword>
<sequence length="230" mass="25899">MGPLEETVKTLLQQKSMSMRQLAMATGISVSTISKMISGKQRVNLDYLRRMADALGVPPQTLAEAAGVPWMQGPGTSRRPPRGDMASHETELDALLRYLGLEHLEDLRLDIEKELDKYEAYAETDEGRQLIAEKYHAKRGQIQGVGGFLRDLDDMYERLTHPATPASERRILASGILYFLLATDAIPDYLFPAGYLDDAIAIQIVQERLSRARRNRSRREAQDEAQHGEF</sequence>
<dbReference type="Gene3D" id="1.10.260.40">
    <property type="entry name" value="lambda repressor-like DNA-binding domains"/>
    <property type="match status" value="1"/>
</dbReference>
<evidence type="ECO:0000256" key="1">
    <source>
        <dbReference type="ARBA" id="ARBA00004127"/>
    </source>
</evidence>
<dbReference type="OrthoDB" id="9793277at2"/>
<name>A0A1N7PTJ5_9BACL</name>
<accession>A0A1N7PTJ5</accession>
<dbReference type="RefSeq" id="WP_076349232.1">
    <property type="nucleotide sequence ID" value="NZ_FTOO01000017.1"/>
</dbReference>
<dbReference type="Pfam" id="PF06803">
    <property type="entry name" value="DUF1232"/>
    <property type="match status" value="1"/>
</dbReference>
<dbReference type="InterPro" id="IPR010982">
    <property type="entry name" value="Lambda_DNA-bd_dom_sf"/>
</dbReference>
<keyword evidence="7" id="KW-1185">Reference proteome</keyword>
<dbReference type="EMBL" id="FTOO01000017">
    <property type="protein sequence ID" value="SIT13865.1"/>
    <property type="molecule type" value="Genomic_DNA"/>
</dbReference>
<dbReference type="Pfam" id="PF01381">
    <property type="entry name" value="HTH_3"/>
    <property type="match status" value="1"/>
</dbReference>
<protein>
    <submittedName>
        <fullName evidence="6">Uncharacterized membrane protein YkvA, DUF1232 family</fullName>
    </submittedName>
</protein>
<dbReference type="PROSITE" id="PS50943">
    <property type="entry name" value="HTH_CROC1"/>
    <property type="match status" value="1"/>
</dbReference>
<feature type="domain" description="HTH cro/C1-type" evidence="5">
    <location>
        <begin position="8"/>
        <end position="62"/>
    </location>
</feature>
<dbReference type="GO" id="GO:0003677">
    <property type="term" value="F:DNA binding"/>
    <property type="evidence" value="ECO:0007669"/>
    <property type="project" value="InterPro"/>
</dbReference>
<dbReference type="InterPro" id="IPR001387">
    <property type="entry name" value="Cro/C1-type_HTH"/>
</dbReference>
<evidence type="ECO:0000256" key="4">
    <source>
        <dbReference type="ARBA" id="ARBA00023136"/>
    </source>
</evidence>
<gene>
    <name evidence="6" type="ORF">SAMN05421799_11712</name>
</gene>
<evidence type="ECO:0000259" key="5">
    <source>
        <dbReference type="PROSITE" id="PS50943"/>
    </source>
</evidence>
<evidence type="ECO:0000313" key="7">
    <source>
        <dbReference type="Proteomes" id="UP000186156"/>
    </source>
</evidence>